<evidence type="ECO:0000313" key="3">
    <source>
        <dbReference type="Proteomes" id="UP000815677"/>
    </source>
</evidence>
<accession>A0ABQ0LK48</accession>
<keyword evidence="1" id="KW-0472">Membrane</keyword>
<gene>
    <name evidence="2" type="ORF">MCHLO_08609</name>
</gene>
<evidence type="ECO:0000313" key="2">
    <source>
        <dbReference type="EMBL" id="GAT51467.1"/>
    </source>
</evidence>
<protein>
    <submittedName>
        <fullName evidence="2">Uncharacterized protein</fullName>
    </submittedName>
</protein>
<sequence>MTNFFGRHPNADCSTAWPILAPTLMEGPQQPLLASATAPPHYSAVDTPLPYTPYTPQNQRKRSCCGTCCAWFCKALLGVVLLLFAFLSVFLMWPEPATTGDEISAAIPASLQVKSCVSGHPQEPTTVRNYHFSLPLHDNTTLVLSRYWLARPEPRKRLHVGGTLRITTATDMPPHTAYVVVVPNSLGEATVCSLVPKQGYVSTTSAFGVFGTGSTDAASVNMTLVLPASTTISGLQTSLPDFAYDIDDLVGAGVEISTAFITGGEQPISVKSISAKDRLLLSTYNASISAGFARSDVLDVSTGSSPTASPTHLNASISGTYESRYLRLLTANAPITAQALVTDGVGVVDAYTSNASLALTVLSPPADSEMRLRLRAVTTDASATVRLPVEYEGSFRLFGNKALVRERRDGADKRRVDYYYHGPANAANGDLRETGAVELGAVADGEVLTGAVYLTEEGMQRGWVSVVATGGGTRLVL</sequence>
<reference evidence="2" key="1">
    <citation type="submission" date="2014-09" db="EMBL/GenBank/DDBJ databases">
        <title>Genome sequence of the luminous mushroom Mycena chlorophos for searching fungal bioluminescence genes.</title>
        <authorList>
            <person name="Tanaka Y."/>
            <person name="Kasuga D."/>
            <person name="Oba Y."/>
            <person name="Hase S."/>
            <person name="Sato K."/>
            <person name="Oba Y."/>
            <person name="Sakakibara Y."/>
        </authorList>
    </citation>
    <scope>NUCLEOTIDE SEQUENCE</scope>
</reference>
<feature type="transmembrane region" description="Helical" evidence="1">
    <location>
        <begin position="69"/>
        <end position="93"/>
    </location>
</feature>
<name>A0ABQ0LK48_MYCCL</name>
<evidence type="ECO:0000256" key="1">
    <source>
        <dbReference type="SAM" id="Phobius"/>
    </source>
</evidence>
<proteinExistence type="predicted"/>
<keyword evidence="1" id="KW-0812">Transmembrane</keyword>
<organism evidence="2 3">
    <name type="scientific">Mycena chlorophos</name>
    <name type="common">Agaric fungus</name>
    <name type="synonym">Agaricus chlorophos</name>
    <dbReference type="NCBI Taxonomy" id="658473"/>
    <lineage>
        <taxon>Eukaryota</taxon>
        <taxon>Fungi</taxon>
        <taxon>Dikarya</taxon>
        <taxon>Basidiomycota</taxon>
        <taxon>Agaricomycotina</taxon>
        <taxon>Agaricomycetes</taxon>
        <taxon>Agaricomycetidae</taxon>
        <taxon>Agaricales</taxon>
        <taxon>Marasmiineae</taxon>
        <taxon>Mycenaceae</taxon>
        <taxon>Mycena</taxon>
    </lineage>
</organism>
<keyword evidence="3" id="KW-1185">Reference proteome</keyword>
<dbReference type="Proteomes" id="UP000815677">
    <property type="component" value="Unassembled WGS sequence"/>
</dbReference>
<dbReference type="EMBL" id="DF847215">
    <property type="protein sequence ID" value="GAT51467.1"/>
    <property type="molecule type" value="Genomic_DNA"/>
</dbReference>
<keyword evidence="1" id="KW-1133">Transmembrane helix</keyword>